<dbReference type="NCBIfam" id="TIGR01879">
    <property type="entry name" value="hydantase"/>
    <property type="match status" value="1"/>
</dbReference>
<evidence type="ECO:0000256" key="7">
    <source>
        <dbReference type="PIRSR" id="PIRSR001235-1"/>
    </source>
</evidence>
<evidence type="ECO:0000256" key="5">
    <source>
        <dbReference type="ARBA" id="ARBA00022801"/>
    </source>
</evidence>
<dbReference type="EMBL" id="JACLAW010000004">
    <property type="protein sequence ID" value="MBC2665245.1"/>
    <property type="molecule type" value="Genomic_DNA"/>
</dbReference>
<dbReference type="AlphaFoldDB" id="A0A7X1FQR4"/>
<feature type="binding site" evidence="7">
    <location>
        <position position="186"/>
    </location>
    <ligand>
        <name>Zn(2+)</name>
        <dbReference type="ChEBI" id="CHEBI:29105"/>
        <label>1</label>
    </ligand>
</feature>
<dbReference type="InterPro" id="IPR010158">
    <property type="entry name" value="Amidase_Cbmase"/>
</dbReference>
<dbReference type="GO" id="GO:0016813">
    <property type="term" value="F:hydrolase activity, acting on carbon-nitrogen (but not peptide) bonds, in linear amidines"/>
    <property type="evidence" value="ECO:0007669"/>
    <property type="project" value="InterPro"/>
</dbReference>
<dbReference type="PANTHER" id="PTHR32494">
    <property type="entry name" value="ALLANTOATE DEIMINASE-RELATED"/>
    <property type="match status" value="1"/>
</dbReference>
<keyword evidence="7" id="KW-0862">Zinc</keyword>
<feature type="binding site" evidence="7">
    <location>
        <position position="378"/>
    </location>
    <ligand>
        <name>Zn(2+)</name>
        <dbReference type="ChEBI" id="CHEBI:29105"/>
        <label>2</label>
    </ligand>
</feature>
<comment type="cofactor">
    <cofactor evidence="1">
        <name>Mn(2+)</name>
        <dbReference type="ChEBI" id="CHEBI:29035"/>
    </cofactor>
</comment>
<evidence type="ECO:0000256" key="2">
    <source>
        <dbReference type="ARBA" id="ARBA00006153"/>
    </source>
</evidence>
<dbReference type="NCBIfam" id="NF006775">
    <property type="entry name" value="PRK09290.2-5"/>
    <property type="match status" value="1"/>
</dbReference>
<dbReference type="InterPro" id="IPR036264">
    <property type="entry name" value="Bact_exopeptidase_dim_dom"/>
</dbReference>
<dbReference type="Pfam" id="PF01546">
    <property type="entry name" value="Peptidase_M20"/>
    <property type="match status" value="1"/>
</dbReference>
<evidence type="ECO:0000256" key="6">
    <source>
        <dbReference type="ARBA" id="ARBA00023211"/>
    </source>
</evidence>
<keyword evidence="11" id="KW-1185">Reference proteome</keyword>
<dbReference type="RefSeq" id="WP_185663500.1">
    <property type="nucleotide sequence ID" value="NZ_JACLAW010000004.1"/>
</dbReference>
<feature type="binding site" evidence="8">
    <location>
        <position position="284"/>
    </location>
    <ligand>
        <name>allantoate</name>
        <dbReference type="ChEBI" id="CHEBI:17536"/>
    </ligand>
</feature>
<keyword evidence="6" id="KW-0464">Manganese</keyword>
<comment type="similarity">
    <text evidence="2">Belongs to the peptidase M20 family.</text>
</comment>
<dbReference type="InterPro" id="IPR002933">
    <property type="entry name" value="Peptidase_M20"/>
</dbReference>
<comment type="caution">
    <text evidence="10">The sequence shown here is derived from an EMBL/GenBank/DDBJ whole genome shotgun (WGS) entry which is preliminary data.</text>
</comment>
<dbReference type="SUPFAM" id="SSF53187">
    <property type="entry name" value="Zn-dependent exopeptidases"/>
    <property type="match status" value="1"/>
</dbReference>
<gene>
    <name evidence="10" type="ORF">H7F51_06920</name>
</gene>
<feature type="binding site" evidence="8">
    <location>
        <position position="271"/>
    </location>
    <ligand>
        <name>allantoate</name>
        <dbReference type="ChEBI" id="CHEBI:17536"/>
    </ligand>
</feature>
<dbReference type="InterPro" id="IPR011650">
    <property type="entry name" value="Peptidase_M20_dimer"/>
</dbReference>
<feature type="binding site" evidence="7">
    <location>
        <position position="92"/>
    </location>
    <ligand>
        <name>Zn(2+)</name>
        <dbReference type="ChEBI" id="CHEBI:29105"/>
        <label>1</label>
    </ligand>
</feature>
<dbReference type="Gene3D" id="3.30.70.360">
    <property type="match status" value="1"/>
</dbReference>
<organism evidence="10 11">
    <name type="scientific">Novosphingobium flavum</name>
    <dbReference type="NCBI Taxonomy" id="1778672"/>
    <lineage>
        <taxon>Bacteria</taxon>
        <taxon>Pseudomonadati</taxon>
        <taxon>Pseudomonadota</taxon>
        <taxon>Alphaproteobacteria</taxon>
        <taxon>Sphingomonadales</taxon>
        <taxon>Sphingomonadaceae</taxon>
        <taxon>Novosphingobium</taxon>
    </lineage>
</organism>
<feature type="binding site" evidence="7">
    <location>
        <position position="92"/>
    </location>
    <ligand>
        <name>Zn(2+)</name>
        <dbReference type="ChEBI" id="CHEBI:29105"/>
        <label>2</label>
    </ligand>
</feature>
<evidence type="ECO:0000256" key="1">
    <source>
        <dbReference type="ARBA" id="ARBA00001936"/>
    </source>
</evidence>
<reference evidence="10 11" key="1">
    <citation type="submission" date="2020-08" db="EMBL/GenBank/DDBJ databases">
        <title>The genome sequence of type strain Novosphingobium flavum NBRC 111647.</title>
        <authorList>
            <person name="Liu Y."/>
        </authorList>
    </citation>
    <scope>NUCLEOTIDE SEQUENCE [LARGE SCALE GENOMIC DNA]</scope>
    <source>
        <strain evidence="10 11">NBRC 111647</strain>
    </source>
</reference>
<name>A0A7X1FQR4_9SPHN</name>
<dbReference type="GO" id="GO:0046872">
    <property type="term" value="F:metal ion binding"/>
    <property type="evidence" value="ECO:0007669"/>
    <property type="project" value="UniProtKB-KW"/>
</dbReference>
<dbReference type="Pfam" id="PF07687">
    <property type="entry name" value="M20_dimer"/>
    <property type="match status" value="1"/>
</dbReference>
<evidence type="ECO:0000256" key="8">
    <source>
        <dbReference type="PIRSR" id="PIRSR001235-2"/>
    </source>
</evidence>
<comment type="subunit">
    <text evidence="3">Homodimer.</text>
</comment>
<accession>A0A7X1FQR4</accession>
<dbReference type="SUPFAM" id="SSF55031">
    <property type="entry name" value="Bacterial exopeptidase dimerisation domain"/>
    <property type="match status" value="1"/>
</dbReference>
<dbReference type="Gene3D" id="3.40.630.10">
    <property type="entry name" value="Zn peptidases"/>
    <property type="match status" value="1"/>
</dbReference>
<evidence type="ECO:0000256" key="4">
    <source>
        <dbReference type="ARBA" id="ARBA00022723"/>
    </source>
</evidence>
<dbReference type="PIRSF" id="PIRSF001235">
    <property type="entry name" value="Amidase_carbamoylase"/>
    <property type="match status" value="1"/>
</dbReference>
<proteinExistence type="inferred from homology"/>
<feature type="binding site" evidence="7">
    <location>
        <position position="127"/>
    </location>
    <ligand>
        <name>Zn(2+)</name>
        <dbReference type="ChEBI" id="CHEBI:29105"/>
        <label>2</label>
    </ligand>
</feature>
<evidence type="ECO:0000313" key="11">
    <source>
        <dbReference type="Proteomes" id="UP000566813"/>
    </source>
</evidence>
<sequence length="409" mass="42410">MVSGGTRAVARCDELGAAPYSDSAEGLTRTYLSPAYLAAQDRLALWMEQAGMSVRRDPAMNLVGRYEGTDPAAPILLIGSHLDSVIDAGRYDGPLGIMLGVEAVAALSSAGQRLPFAIEVIAFGDEEGSRFPAAMLTSRAVAGTLDPAALALRDGAGVALADLVDIAAYPSAARAPGSIFAYLEAHIEQGPVLEDKGLALGTVTGIAAQLRYQVTLSGMAGHAGTTSMPLRRDALAGAAEAILAAERIARDDQSDLVATVGRIEALPGAANVIPGEARFTLDVRSGDEARRDRGAEAILDAIAQVAERRGLDFVITRIHDLPASPCDGALMDLMDAALAEAGHPPFRLVSGAGHDAMNMAALCPTAMLFLRCRAGISHNPAEHVEPADAEAALQVMLGFIDRLGAMRAA</sequence>
<feature type="domain" description="Peptidase M20 dimerisation" evidence="9">
    <location>
        <begin position="211"/>
        <end position="307"/>
    </location>
</feature>
<dbReference type="CDD" id="cd03884">
    <property type="entry name" value="M20_bAS"/>
    <property type="match status" value="1"/>
</dbReference>
<evidence type="ECO:0000256" key="3">
    <source>
        <dbReference type="ARBA" id="ARBA00011738"/>
    </source>
</evidence>
<comment type="cofactor">
    <cofactor evidence="7">
        <name>Zn(2+)</name>
        <dbReference type="ChEBI" id="CHEBI:29105"/>
    </cofactor>
    <text evidence="7">Binds 2 Zn(2+) ions per subunit.</text>
</comment>
<dbReference type="PANTHER" id="PTHR32494:SF19">
    <property type="entry name" value="ALLANTOATE DEIMINASE-RELATED"/>
    <property type="match status" value="1"/>
</dbReference>
<dbReference type="Proteomes" id="UP000566813">
    <property type="component" value="Unassembled WGS sequence"/>
</dbReference>
<protein>
    <submittedName>
        <fullName evidence="10">Allantoate amidohydrolase</fullName>
    </submittedName>
</protein>
<keyword evidence="5 10" id="KW-0378">Hydrolase</keyword>
<evidence type="ECO:0000313" key="10">
    <source>
        <dbReference type="EMBL" id="MBC2665245.1"/>
    </source>
</evidence>
<feature type="binding site" evidence="7">
    <location>
        <position position="81"/>
    </location>
    <ligand>
        <name>Zn(2+)</name>
        <dbReference type="ChEBI" id="CHEBI:29105"/>
        <label>1</label>
    </ligand>
</feature>
<evidence type="ECO:0000259" key="9">
    <source>
        <dbReference type="Pfam" id="PF07687"/>
    </source>
</evidence>
<feature type="binding site" evidence="8">
    <location>
        <position position="211"/>
    </location>
    <ligand>
        <name>allantoate</name>
        <dbReference type="ChEBI" id="CHEBI:17536"/>
    </ligand>
</feature>
<keyword evidence="4 7" id="KW-0479">Metal-binding</keyword>